<dbReference type="EMBL" id="CP046956">
    <property type="protein sequence ID" value="QTN01135.1"/>
    <property type="molecule type" value="Genomic_DNA"/>
</dbReference>
<dbReference type="InterPro" id="IPR025588">
    <property type="entry name" value="YcxB-like_C"/>
</dbReference>
<reference evidence="3 4" key="1">
    <citation type="submission" date="2019-12" db="EMBL/GenBank/DDBJ databases">
        <title>The whole genome sequencing of a strain isolated from a Mars analog, Dalangtan Playa.</title>
        <authorList>
            <person name="Huang T."/>
        </authorList>
    </citation>
    <scope>NUCLEOTIDE SEQUENCE [LARGE SCALE GENOMIC DNA]</scope>
    <source>
        <strain evidence="3 4">DP4-553-S</strain>
    </source>
</reference>
<feature type="transmembrane region" description="Helical" evidence="1">
    <location>
        <begin position="59"/>
        <end position="82"/>
    </location>
</feature>
<keyword evidence="1" id="KW-1133">Transmembrane helix</keyword>
<feature type="transmembrane region" description="Helical" evidence="1">
    <location>
        <begin position="31"/>
        <end position="47"/>
    </location>
</feature>
<feature type="domain" description="YcxB-like C-terminal" evidence="2">
    <location>
        <begin position="104"/>
        <end position="165"/>
    </location>
</feature>
<proteinExistence type="predicted"/>
<dbReference type="Proteomes" id="UP000665043">
    <property type="component" value="Chromosome"/>
</dbReference>
<dbReference type="Pfam" id="PF14317">
    <property type="entry name" value="YcxB"/>
    <property type="match status" value="1"/>
</dbReference>
<evidence type="ECO:0000259" key="2">
    <source>
        <dbReference type="Pfam" id="PF14317"/>
    </source>
</evidence>
<evidence type="ECO:0000313" key="3">
    <source>
        <dbReference type="EMBL" id="QTN01135.1"/>
    </source>
</evidence>
<dbReference type="RefSeq" id="WP_209366255.1">
    <property type="nucleotide sequence ID" value="NZ_CP046956.1"/>
</dbReference>
<evidence type="ECO:0000256" key="1">
    <source>
        <dbReference type="SAM" id="Phobius"/>
    </source>
</evidence>
<name>A0ABX7VVY4_9BACI</name>
<keyword evidence="1" id="KW-0812">Transmembrane</keyword>
<accession>A0ABX7VVY4</accession>
<sequence length="176" mass="20331">MVLLYDVNLDDLMALQKESLCNSSIHIKRKLYGRLISTVSIFVLMLISLGRPPFLSEGILAIILTVVFFLIFNPLYDWLTLLSIKRIYKKSKPSPLLGQHKVTISKSGIERETDNFKDHYSWEDVERIGEDSEHFFLYVSDIFAIILKKETINLSTEEKAEYLKTIRGQTSKNLTL</sequence>
<evidence type="ECO:0000313" key="4">
    <source>
        <dbReference type="Proteomes" id="UP000665043"/>
    </source>
</evidence>
<organism evidence="3 4">
    <name type="scientific">Sediminibacillus dalangtanensis</name>
    <dbReference type="NCBI Taxonomy" id="2729421"/>
    <lineage>
        <taxon>Bacteria</taxon>
        <taxon>Bacillati</taxon>
        <taxon>Bacillota</taxon>
        <taxon>Bacilli</taxon>
        <taxon>Bacillales</taxon>
        <taxon>Bacillaceae</taxon>
        <taxon>Sediminibacillus</taxon>
    </lineage>
</organism>
<gene>
    <name evidence="3" type="ORF">ERJ70_18690</name>
</gene>
<keyword evidence="4" id="KW-1185">Reference proteome</keyword>
<protein>
    <recommendedName>
        <fullName evidence="2">YcxB-like C-terminal domain-containing protein</fullName>
    </recommendedName>
</protein>
<keyword evidence="1" id="KW-0472">Membrane</keyword>